<dbReference type="Pfam" id="PF13646">
    <property type="entry name" value="HEAT_2"/>
    <property type="match status" value="1"/>
</dbReference>
<name>A0ABY7TP23_9SPHN</name>
<dbReference type="InterPro" id="IPR011989">
    <property type="entry name" value="ARM-like"/>
</dbReference>
<keyword evidence="2" id="KW-1185">Reference proteome</keyword>
<sequence>MIATEGLARWLADDAAQAASRDAAQALRRDWATHPAVAGLRARLAAADGPAARMAAVEPLLADLQWARDAVAMLARAMAADPFFEPPFRPIEGRAHNGLFLIEEPGVALALTAIPLVRLAALKTADLGRRAIGFSGDTTMLRVIEPGGATISLWSADPAGPDFDPATAQPCRRDGEVALSAGQRLTIDGTCRSYVIESASSDILLLQATVRGAGGPLLVEYDAVTHRFLSMNATDNAASRTLLIQSLLVAQGRRDAVPVLAAQAEDDRFFVRWQAVRALAALDPAAAAPLIDRMAERDPQPDVRRAAAATREHLCRA</sequence>
<dbReference type="InterPro" id="IPR016024">
    <property type="entry name" value="ARM-type_fold"/>
</dbReference>
<proteinExistence type="predicted"/>
<gene>
    <name evidence="1" type="ORF">PQ455_07080</name>
</gene>
<protein>
    <submittedName>
        <fullName evidence="1">HEAT repeat domain-containing protein</fullName>
    </submittedName>
</protein>
<dbReference type="Proteomes" id="UP001220395">
    <property type="component" value="Chromosome"/>
</dbReference>
<reference evidence="1 2" key="1">
    <citation type="submission" date="2023-02" db="EMBL/GenBank/DDBJ databases">
        <title>Genome sequence of Sphingomonas naphthae.</title>
        <authorList>
            <person name="Kim S."/>
            <person name="Heo J."/>
            <person name="Kwon S.-W."/>
        </authorList>
    </citation>
    <scope>NUCLEOTIDE SEQUENCE [LARGE SCALE GENOMIC DNA]</scope>
    <source>
        <strain evidence="1 2">KACC 18716</strain>
    </source>
</reference>
<dbReference type="Gene3D" id="1.25.10.10">
    <property type="entry name" value="Leucine-rich Repeat Variant"/>
    <property type="match status" value="1"/>
</dbReference>
<evidence type="ECO:0000313" key="2">
    <source>
        <dbReference type="Proteomes" id="UP001220395"/>
    </source>
</evidence>
<accession>A0ABY7TP23</accession>
<dbReference type="SUPFAM" id="SSF48371">
    <property type="entry name" value="ARM repeat"/>
    <property type="match status" value="1"/>
</dbReference>
<dbReference type="RefSeq" id="WP_273690447.1">
    <property type="nucleotide sequence ID" value="NZ_CP117411.1"/>
</dbReference>
<evidence type="ECO:0000313" key="1">
    <source>
        <dbReference type="EMBL" id="WCT74975.1"/>
    </source>
</evidence>
<dbReference type="EMBL" id="CP117411">
    <property type="protein sequence ID" value="WCT74975.1"/>
    <property type="molecule type" value="Genomic_DNA"/>
</dbReference>
<organism evidence="1 2">
    <name type="scientific">Sphingomonas naphthae</name>
    <dbReference type="NCBI Taxonomy" id="1813468"/>
    <lineage>
        <taxon>Bacteria</taxon>
        <taxon>Pseudomonadati</taxon>
        <taxon>Pseudomonadota</taxon>
        <taxon>Alphaproteobacteria</taxon>
        <taxon>Sphingomonadales</taxon>
        <taxon>Sphingomonadaceae</taxon>
        <taxon>Sphingomonas</taxon>
    </lineage>
</organism>